<organism evidence="4 5">
    <name type="scientific">Trichodelitschia bisporula</name>
    <dbReference type="NCBI Taxonomy" id="703511"/>
    <lineage>
        <taxon>Eukaryota</taxon>
        <taxon>Fungi</taxon>
        <taxon>Dikarya</taxon>
        <taxon>Ascomycota</taxon>
        <taxon>Pezizomycotina</taxon>
        <taxon>Dothideomycetes</taxon>
        <taxon>Dothideomycetes incertae sedis</taxon>
        <taxon>Phaeotrichales</taxon>
        <taxon>Phaeotrichaceae</taxon>
        <taxon>Trichodelitschia</taxon>
    </lineage>
</organism>
<dbReference type="InterPro" id="IPR018571">
    <property type="entry name" value="Membrane_anchor_Opy2_N"/>
</dbReference>
<keyword evidence="2" id="KW-0812">Transmembrane</keyword>
<evidence type="ECO:0000256" key="1">
    <source>
        <dbReference type="SAM" id="MobiDB-lite"/>
    </source>
</evidence>
<feature type="compositionally biased region" description="Low complexity" evidence="1">
    <location>
        <begin position="430"/>
        <end position="443"/>
    </location>
</feature>
<accession>A0A6G1HUF4</accession>
<dbReference type="OrthoDB" id="2402916at2759"/>
<evidence type="ECO:0000313" key="4">
    <source>
        <dbReference type="EMBL" id="KAF2399541.1"/>
    </source>
</evidence>
<keyword evidence="2" id="KW-0472">Membrane</keyword>
<feature type="compositionally biased region" description="Low complexity" evidence="1">
    <location>
        <begin position="469"/>
        <end position="486"/>
    </location>
</feature>
<feature type="domain" description="Membrane anchor Opy2 N-terminal" evidence="3">
    <location>
        <begin position="20"/>
        <end position="54"/>
    </location>
</feature>
<feature type="compositionally biased region" description="Basic and acidic residues" evidence="1">
    <location>
        <begin position="508"/>
        <end position="522"/>
    </location>
</feature>
<evidence type="ECO:0000313" key="5">
    <source>
        <dbReference type="Proteomes" id="UP000799640"/>
    </source>
</evidence>
<proteinExistence type="predicted"/>
<dbReference type="Pfam" id="PF09463">
    <property type="entry name" value="Opy2"/>
    <property type="match status" value="1"/>
</dbReference>
<evidence type="ECO:0000256" key="2">
    <source>
        <dbReference type="SAM" id="Phobius"/>
    </source>
</evidence>
<feature type="transmembrane region" description="Helical" evidence="2">
    <location>
        <begin position="75"/>
        <end position="97"/>
    </location>
</feature>
<gene>
    <name evidence="4" type="ORF">EJ06DRAFT_531085</name>
</gene>
<dbReference type="Gene3D" id="1.20.5.100">
    <property type="entry name" value="Cytochrome c1, transmembrane anchor, C-terminal"/>
    <property type="match status" value="1"/>
</dbReference>
<evidence type="ECO:0000259" key="3">
    <source>
        <dbReference type="Pfam" id="PF09463"/>
    </source>
</evidence>
<keyword evidence="5" id="KW-1185">Reference proteome</keyword>
<dbReference type="AlphaFoldDB" id="A0A6G1HUF4"/>
<feature type="region of interest" description="Disordered" evidence="1">
    <location>
        <begin position="406"/>
        <end position="522"/>
    </location>
</feature>
<name>A0A6G1HUF4_9PEZI</name>
<dbReference type="Proteomes" id="UP000799640">
    <property type="component" value="Unassembled WGS sequence"/>
</dbReference>
<sequence>MATNLLSFGLTSAFPLVKRCVQCPNVAPSCPTCKGDEVCTQTVASCDTCPVAQCIKTALSGTTASTSGTSDGPNIGAIVGGVMGGVVAVAIIVFLIWKFFLHSHRHDVVDDGEWQDAEYPPEKTARSANASVLRDARSSTHTVTSMASTVLTRASNIIQIAYIPGVTNRSGTGGSPALLVPPVPPIPIPTGSHTGSPYTDDQRFFVPADLRGSTYSDMSGMSGDAMSRKSVASSLVRNSMASTVYRDSAVVNPMPAQTIVRGKAAMVLLKSGTPSSAGTSAHATPSIGSTDFAPAASSPLAAPAVSASASTTSARPVLIKVPSSSDTPSNPNTLKPSAVGSVRMKPVALNIVKKSSKPTVAASIASSISAASTTAASAVPAVSVSPPSSAGTGSTAVESAPLLPVTYSPRVNAPPSPPRRRASALTAESVGSAAPGARARASVLRTPRIGGEESDEEEVGDAHERSRRSLLGAVARAARGGEVLRGSVGEGPFSDDKAAPASPGLTHSGERGRSPFEDEHAV</sequence>
<dbReference type="EMBL" id="ML996697">
    <property type="protein sequence ID" value="KAF2399541.1"/>
    <property type="molecule type" value="Genomic_DNA"/>
</dbReference>
<keyword evidence="2" id="KW-1133">Transmembrane helix</keyword>
<protein>
    <recommendedName>
        <fullName evidence="3">Membrane anchor Opy2 N-terminal domain-containing protein</fullName>
    </recommendedName>
</protein>
<reference evidence="4" key="1">
    <citation type="journal article" date="2020" name="Stud. Mycol.">
        <title>101 Dothideomycetes genomes: a test case for predicting lifestyles and emergence of pathogens.</title>
        <authorList>
            <person name="Haridas S."/>
            <person name="Albert R."/>
            <person name="Binder M."/>
            <person name="Bloem J."/>
            <person name="Labutti K."/>
            <person name="Salamov A."/>
            <person name="Andreopoulos B."/>
            <person name="Baker S."/>
            <person name="Barry K."/>
            <person name="Bills G."/>
            <person name="Bluhm B."/>
            <person name="Cannon C."/>
            <person name="Castanera R."/>
            <person name="Culley D."/>
            <person name="Daum C."/>
            <person name="Ezra D."/>
            <person name="Gonzalez J."/>
            <person name="Henrissat B."/>
            <person name="Kuo A."/>
            <person name="Liang C."/>
            <person name="Lipzen A."/>
            <person name="Lutzoni F."/>
            <person name="Magnuson J."/>
            <person name="Mondo S."/>
            <person name="Nolan M."/>
            <person name="Ohm R."/>
            <person name="Pangilinan J."/>
            <person name="Park H.-J."/>
            <person name="Ramirez L."/>
            <person name="Alfaro M."/>
            <person name="Sun H."/>
            <person name="Tritt A."/>
            <person name="Yoshinaga Y."/>
            <person name="Zwiers L.-H."/>
            <person name="Turgeon B."/>
            <person name="Goodwin S."/>
            <person name="Spatafora J."/>
            <person name="Crous P."/>
            <person name="Grigoriev I."/>
        </authorList>
    </citation>
    <scope>NUCLEOTIDE SEQUENCE</scope>
    <source>
        <strain evidence="4">CBS 262.69</strain>
    </source>
</reference>